<organism evidence="4 5">
    <name type="scientific">Kryptolebias marmoratus</name>
    <name type="common">Mangrove killifish</name>
    <name type="synonym">Rivulus marmoratus</name>
    <dbReference type="NCBI Taxonomy" id="37003"/>
    <lineage>
        <taxon>Eukaryota</taxon>
        <taxon>Metazoa</taxon>
        <taxon>Chordata</taxon>
        <taxon>Craniata</taxon>
        <taxon>Vertebrata</taxon>
        <taxon>Euteleostomi</taxon>
        <taxon>Actinopterygii</taxon>
        <taxon>Neopterygii</taxon>
        <taxon>Teleostei</taxon>
        <taxon>Neoteleostei</taxon>
        <taxon>Acanthomorphata</taxon>
        <taxon>Ovalentaria</taxon>
        <taxon>Atherinomorphae</taxon>
        <taxon>Cyprinodontiformes</taxon>
        <taxon>Rivulidae</taxon>
        <taxon>Kryptolebias</taxon>
    </lineage>
</organism>
<dbReference type="Pfam" id="PF07654">
    <property type="entry name" value="C1-set"/>
    <property type="match status" value="1"/>
</dbReference>
<dbReference type="InterPro" id="IPR036179">
    <property type="entry name" value="Ig-like_dom_sf"/>
</dbReference>
<dbReference type="OMA" id="FNQDWHF"/>
<evidence type="ECO:0000256" key="2">
    <source>
        <dbReference type="SAM" id="SignalP"/>
    </source>
</evidence>
<reference evidence="4" key="2">
    <citation type="submission" date="2025-09" db="UniProtKB">
        <authorList>
            <consortium name="Ensembl"/>
        </authorList>
    </citation>
    <scope>IDENTIFICATION</scope>
</reference>
<dbReference type="SMART" id="SM00407">
    <property type="entry name" value="IGc1"/>
    <property type="match status" value="1"/>
</dbReference>
<evidence type="ECO:0000256" key="1">
    <source>
        <dbReference type="ARBA" id="ARBA00023319"/>
    </source>
</evidence>
<dbReference type="SUPFAM" id="SSF48726">
    <property type="entry name" value="Immunoglobulin"/>
    <property type="match status" value="1"/>
</dbReference>
<dbReference type="OrthoDB" id="9949628at2759"/>
<proteinExistence type="predicted"/>
<sequence length="116" mass="13271">MKFALCLAALATLYCTVSSKNSPPKVMVYSRDPSQFGKDNVMICHVNNFHPPDIKIELLRNDVELPKSTQTDLAFKHDWHFHLTRSAPFTPKEGDKLVCRVTHMGVPKDFVWEPNM</sequence>
<dbReference type="PANTHER" id="PTHR19944">
    <property type="entry name" value="MHC CLASS II-RELATED"/>
    <property type="match status" value="1"/>
</dbReference>
<feature type="signal peptide" evidence="2">
    <location>
        <begin position="1"/>
        <end position="19"/>
    </location>
</feature>
<keyword evidence="5" id="KW-1185">Reference proteome</keyword>
<evidence type="ECO:0000313" key="4">
    <source>
        <dbReference type="Ensembl" id="ENSKMAP00000028325.1"/>
    </source>
</evidence>
<evidence type="ECO:0000313" key="5">
    <source>
        <dbReference type="Proteomes" id="UP000264800"/>
    </source>
</evidence>
<dbReference type="STRING" id="37003.ENSKMAP00000028325"/>
<reference evidence="4" key="1">
    <citation type="submission" date="2025-08" db="UniProtKB">
        <authorList>
            <consortium name="Ensembl"/>
        </authorList>
    </citation>
    <scope>IDENTIFICATION</scope>
</reference>
<keyword evidence="1" id="KW-0393">Immunoglobulin domain</keyword>
<keyword evidence="2" id="KW-0732">Signal</keyword>
<dbReference type="AlphaFoldDB" id="A0A3Q3BF61"/>
<dbReference type="PANTHER" id="PTHR19944:SF62">
    <property type="entry name" value="BETA-2-MICROGLOBULIN"/>
    <property type="match status" value="1"/>
</dbReference>
<feature type="chain" id="PRO_5018661991" evidence="2">
    <location>
        <begin position="20"/>
        <end position="116"/>
    </location>
</feature>
<dbReference type="Gene3D" id="2.60.40.10">
    <property type="entry name" value="Immunoglobulins"/>
    <property type="match status" value="1"/>
</dbReference>
<dbReference type="InterPro" id="IPR050160">
    <property type="entry name" value="MHC/Immunoglobulin"/>
</dbReference>
<dbReference type="GeneID" id="108249064"/>
<dbReference type="RefSeq" id="XP_017293692.1">
    <property type="nucleotide sequence ID" value="XM_017438203.3"/>
</dbReference>
<name>A0A3Q3BF61_KRYMA</name>
<dbReference type="InterPro" id="IPR013783">
    <property type="entry name" value="Ig-like_fold"/>
</dbReference>
<dbReference type="InterPro" id="IPR003597">
    <property type="entry name" value="Ig_C1-set"/>
</dbReference>
<accession>A0A3Q3BF61</accession>
<dbReference type="GeneTree" id="ENSGT00940000165013"/>
<dbReference type="Proteomes" id="UP000264800">
    <property type="component" value="Unplaced"/>
</dbReference>
<dbReference type="KEGG" id="kmr:108249064"/>
<feature type="domain" description="Immunoglobulin C1-set" evidence="3">
    <location>
        <begin position="39"/>
        <end position="109"/>
    </location>
</feature>
<protein>
    <submittedName>
        <fullName evidence="4">Beta-2-microglobulin-like</fullName>
    </submittedName>
</protein>
<evidence type="ECO:0000259" key="3">
    <source>
        <dbReference type="SMART" id="SM00407"/>
    </source>
</evidence>
<dbReference type="Ensembl" id="ENSKMAT00000028682.1">
    <property type="protein sequence ID" value="ENSKMAP00000028325.1"/>
    <property type="gene ID" value="ENSKMAG00000021000.1"/>
</dbReference>